<dbReference type="GeneID" id="93262437"/>
<evidence type="ECO:0000256" key="1">
    <source>
        <dbReference type="ARBA" id="ARBA00022679"/>
    </source>
</evidence>
<organism evidence="10 11">
    <name type="scientific">Kingella kingae</name>
    <dbReference type="NCBI Taxonomy" id="504"/>
    <lineage>
        <taxon>Bacteria</taxon>
        <taxon>Pseudomonadati</taxon>
        <taxon>Pseudomonadota</taxon>
        <taxon>Betaproteobacteria</taxon>
        <taxon>Neisseriales</taxon>
        <taxon>Neisseriaceae</taxon>
        <taxon>Kingella</taxon>
    </lineage>
</organism>
<dbReference type="SUPFAM" id="SSF81301">
    <property type="entry name" value="Nucleotidyltransferase"/>
    <property type="match status" value="1"/>
</dbReference>
<dbReference type="NCBIfam" id="TIGR01693">
    <property type="entry name" value="UTase_glnD"/>
    <property type="match status" value="1"/>
</dbReference>
<dbReference type="HAMAP" id="MF_00277">
    <property type="entry name" value="PII_uridylyl_transf"/>
    <property type="match status" value="1"/>
</dbReference>
<evidence type="ECO:0000313" key="11">
    <source>
        <dbReference type="Proteomes" id="UP000248598"/>
    </source>
</evidence>
<dbReference type="PROSITE" id="PS51831">
    <property type="entry name" value="HD"/>
    <property type="match status" value="1"/>
</dbReference>
<dbReference type="InterPro" id="IPR045865">
    <property type="entry name" value="ACT-like_dom_sf"/>
</dbReference>
<dbReference type="SUPFAM" id="SSF81593">
    <property type="entry name" value="Nucleotidyltransferase substrate binding subunit/domain"/>
    <property type="match status" value="1"/>
</dbReference>
<dbReference type="GO" id="GO:0008081">
    <property type="term" value="F:phosphoric diester hydrolase activity"/>
    <property type="evidence" value="ECO:0007669"/>
    <property type="project" value="UniProtKB-UniRule"/>
</dbReference>
<comment type="caution">
    <text evidence="7">Lacks conserved residue(s) required for the propagation of feature annotation.</text>
</comment>
<dbReference type="SUPFAM" id="SSF109604">
    <property type="entry name" value="HD-domain/PDEase-like"/>
    <property type="match status" value="1"/>
</dbReference>
<accession>A0AAX2J4M4</accession>
<dbReference type="InterPro" id="IPR013546">
    <property type="entry name" value="PII_UdlTrfase/GS_AdlTrfase"/>
</dbReference>
<evidence type="ECO:0000256" key="7">
    <source>
        <dbReference type="HAMAP-Rule" id="MF_00277"/>
    </source>
</evidence>
<dbReference type="EC" id="2.7.7.59" evidence="7"/>
<sequence length="851" mass="97877">MTHYQDQFQQQKWLAIEQYLLNRQPRLFFRAHTQAMDTFVQQIWQAQNVSSSCCLLAIGGYGRGELYPHSDVDLAIVSPEPLPDAEQEKVAQFVQQMWDAQLTPAVKTGSLHQLSAAAEQDLTANTAFLEARFLCGDAAFAQQVIAHWNAQRNVVAFIDSKLLEMQYRHDKYQGLPLEPNIKNGAGCLRDIHTMMWLARAQGLPTDFYALSRDKIITRIEAGLLRSSHRHLAQIRIELHLAAGREEDRLIFDLQSTLAQNRDLCRPDKQAGIERLMRDCYRTAKTVMQLNGILIPMLRGRVSSSLPRMVHDLDAHYFQVGNKIAAKDLQLFQKQPAHLFTILQIWQSRRDLDGIAPKTLRAWWATVRHIDDSFYANEQHRAQFLTFFKAGAGLTRIMRFLNLYGMLARYLPDWHKIVGLLQHDLFHIYPVDDHILMVLRNMRRLTMEQFSDELPFASNLMQRFTRPHLLYLAALFHDIAKGRNGDHAKLGVTDALRFAADHHLPAEESEMLAWLVQEHLLMSLTAQKQDIQDPEVVRQFAQKVQTFERLNALYLLTVADMRGTNPKIWNTWKAQLLQTLYHATRAELSGSLHCVLPDNQQEIAFHYLRQQDYAPSDIRQLFARLGDAYFARHPSNIGQWQLPHLLKQPDTPTFAIRPHQAEGSLQLFVYLPDRDRLFTQLCQLFSQQNLDIVAARIFTTSHRYALNTFVVNLPEQAQESDAERIQSSLQLALSQFIAQTWLPNKTRQSQPSRRARWQPIAPHIILEAHETNPALYTLDIVAANRPYLLADLSEVMAQHGINIQYAKITTLADRAEDLFVVHAAQLSQASQRQQLQHDLQAACTKNCYNSRS</sequence>
<keyword evidence="1 7" id="KW-0808">Transferase</keyword>
<keyword evidence="5 7" id="KW-0460">Magnesium</keyword>
<dbReference type="InterPro" id="IPR005105">
    <property type="entry name" value="GlnD_Uridyltrans_N"/>
</dbReference>
<dbReference type="CDD" id="cd05401">
    <property type="entry name" value="NT_GlnE_GlnD_like"/>
    <property type="match status" value="1"/>
</dbReference>
<dbReference type="EMBL" id="LS483426">
    <property type="protein sequence ID" value="SQH24949.1"/>
    <property type="molecule type" value="Genomic_DNA"/>
</dbReference>
<dbReference type="InterPro" id="IPR002912">
    <property type="entry name" value="ACT_dom"/>
</dbReference>
<evidence type="ECO:0000256" key="2">
    <source>
        <dbReference type="ARBA" id="ARBA00022695"/>
    </source>
</evidence>
<name>A0AAX2J4M4_KINKI</name>
<feature type="domain" description="ACT" evidence="8">
    <location>
        <begin position="665"/>
        <end position="743"/>
    </location>
</feature>
<evidence type="ECO:0000256" key="3">
    <source>
        <dbReference type="ARBA" id="ARBA00022737"/>
    </source>
</evidence>
<comment type="similarity">
    <text evidence="7">Belongs to the GlnD family.</text>
</comment>
<feature type="domain" description="HD" evidence="9">
    <location>
        <begin position="430"/>
        <end position="552"/>
    </location>
</feature>
<dbReference type="RefSeq" id="WP_003785815.1">
    <property type="nucleotide sequence ID" value="NZ_CP091518.1"/>
</dbReference>
<dbReference type="PIRSF" id="PIRSF006288">
    <property type="entry name" value="PII_uridyltransf"/>
    <property type="match status" value="1"/>
</dbReference>
<comment type="catalytic activity">
    <reaction evidence="7">
        <text>[protein-PII]-L-tyrosine + UTP = [protein-PII]-uridylyl-L-tyrosine + diphosphate</text>
        <dbReference type="Rhea" id="RHEA:13673"/>
        <dbReference type="Rhea" id="RHEA-COMP:12147"/>
        <dbReference type="Rhea" id="RHEA-COMP:12148"/>
        <dbReference type="ChEBI" id="CHEBI:33019"/>
        <dbReference type="ChEBI" id="CHEBI:46398"/>
        <dbReference type="ChEBI" id="CHEBI:46858"/>
        <dbReference type="ChEBI" id="CHEBI:90602"/>
        <dbReference type="EC" id="2.7.7.59"/>
    </reaction>
</comment>
<comment type="cofactor">
    <cofactor evidence="7">
        <name>Mg(2+)</name>
        <dbReference type="ChEBI" id="CHEBI:18420"/>
    </cofactor>
</comment>
<feature type="region of interest" description="Uridylyltransferase" evidence="7">
    <location>
        <begin position="1"/>
        <end position="311"/>
    </location>
</feature>
<keyword evidence="6 7" id="KW-0511">Multifunctional enzyme</keyword>
<reference evidence="10 11" key="1">
    <citation type="submission" date="2018-06" db="EMBL/GenBank/DDBJ databases">
        <authorList>
            <consortium name="Pathogen Informatics"/>
            <person name="Doyle S."/>
        </authorList>
    </citation>
    <scope>NUCLEOTIDE SEQUENCE [LARGE SCALE GENOMIC DNA]</scope>
    <source>
        <strain evidence="10 11">NCTC10529</strain>
    </source>
</reference>
<gene>
    <name evidence="7" type="primary">glnD</name>
    <name evidence="10" type="ORF">NCTC10529_01144</name>
</gene>
<dbReference type="PROSITE" id="PS51671">
    <property type="entry name" value="ACT"/>
    <property type="match status" value="2"/>
</dbReference>
<evidence type="ECO:0000259" key="8">
    <source>
        <dbReference type="PROSITE" id="PS51671"/>
    </source>
</evidence>
<comment type="activity regulation">
    <text evidence="7">Uridylyltransferase (UTase) activity is inhibited by glutamine, while glutamine activates uridylyl-removing (UR) activity.</text>
</comment>
<dbReference type="Gene3D" id="3.30.70.260">
    <property type="match status" value="1"/>
</dbReference>
<dbReference type="Pfam" id="PF03445">
    <property type="entry name" value="DUF294"/>
    <property type="match status" value="1"/>
</dbReference>
<comment type="catalytic activity">
    <reaction evidence="7">
        <text>[protein-PII]-uridylyl-L-tyrosine + H2O = [protein-PII]-L-tyrosine + UMP + H(+)</text>
        <dbReference type="Rhea" id="RHEA:48600"/>
        <dbReference type="Rhea" id="RHEA-COMP:12147"/>
        <dbReference type="Rhea" id="RHEA-COMP:12148"/>
        <dbReference type="ChEBI" id="CHEBI:15377"/>
        <dbReference type="ChEBI" id="CHEBI:15378"/>
        <dbReference type="ChEBI" id="CHEBI:46858"/>
        <dbReference type="ChEBI" id="CHEBI:57865"/>
        <dbReference type="ChEBI" id="CHEBI:90602"/>
    </reaction>
</comment>
<dbReference type="Pfam" id="PF01966">
    <property type="entry name" value="HD"/>
    <property type="match status" value="1"/>
</dbReference>
<dbReference type="InterPro" id="IPR006674">
    <property type="entry name" value="HD_domain"/>
</dbReference>
<comment type="function">
    <text evidence="7">Modifies, by uridylylation and deuridylylation, the PII regulatory proteins (GlnB and homologs), in response to the nitrogen status of the cell that GlnD senses through the glutamine level. Under low glutamine levels, catalyzes the conversion of the PII proteins and UTP to PII-UMP and PPi, while under higher glutamine levels, GlnD hydrolyzes PII-UMP to PII and UMP (deuridylylation). Thus, controls uridylylation state and activity of the PII proteins, and plays an important role in the regulation of nitrogen metabolism.</text>
</comment>
<dbReference type="AlphaFoldDB" id="A0AAX2J4M4"/>
<dbReference type="GO" id="GO:0008773">
    <property type="term" value="F:[protein-PII] uridylyltransferase activity"/>
    <property type="evidence" value="ECO:0007669"/>
    <property type="project" value="UniProtKB-UniRule"/>
</dbReference>
<evidence type="ECO:0000259" key="9">
    <source>
        <dbReference type="PROSITE" id="PS51831"/>
    </source>
</evidence>
<evidence type="ECO:0000256" key="5">
    <source>
        <dbReference type="ARBA" id="ARBA00022842"/>
    </source>
</evidence>
<dbReference type="Gene3D" id="1.10.3210.10">
    <property type="entry name" value="Hypothetical protein af1432"/>
    <property type="match status" value="1"/>
</dbReference>
<dbReference type="CDD" id="cd04900">
    <property type="entry name" value="ACT_UUR-like_1"/>
    <property type="match status" value="1"/>
</dbReference>
<keyword evidence="3" id="KW-0677">Repeat</keyword>
<dbReference type="EC" id="3.1.4.-" evidence="7"/>
<evidence type="ECO:0000256" key="6">
    <source>
        <dbReference type="ARBA" id="ARBA00023268"/>
    </source>
</evidence>
<keyword evidence="4 7" id="KW-0378">Hydrolase</keyword>
<dbReference type="Pfam" id="PF08335">
    <property type="entry name" value="GlnD_UR_UTase"/>
    <property type="match status" value="1"/>
</dbReference>
<dbReference type="SUPFAM" id="SSF55021">
    <property type="entry name" value="ACT-like"/>
    <property type="match status" value="2"/>
</dbReference>
<proteinExistence type="inferred from homology"/>
<dbReference type="CDD" id="cd00077">
    <property type="entry name" value="HDc"/>
    <property type="match status" value="1"/>
</dbReference>
<dbReference type="PANTHER" id="PTHR47320">
    <property type="entry name" value="BIFUNCTIONAL URIDYLYLTRANSFERASE/URIDYLYL-REMOVING ENZYME"/>
    <property type="match status" value="1"/>
</dbReference>
<feature type="domain" description="ACT" evidence="8">
    <location>
        <begin position="776"/>
        <end position="851"/>
    </location>
</feature>
<dbReference type="InterPro" id="IPR010043">
    <property type="entry name" value="UTase/UR"/>
</dbReference>
<dbReference type="InterPro" id="IPR003607">
    <property type="entry name" value="HD/PDEase_dom"/>
</dbReference>
<comment type="domain">
    <text evidence="7">Has four distinct domains: an N-terminal nucleotidyltransferase (NT) domain responsible for UTase activity, a central HD domain that encodes UR activity, and two C-terminal ACT domains that seem to have a role in glutamine sensing.</text>
</comment>
<dbReference type="Proteomes" id="UP000248598">
    <property type="component" value="Chromosome 1"/>
</dbReference>
<protein>
    <recommendedName>
        <fullName evidence="7">Bifunctional uridylyltransferase/uridylyl-removing enzyme</fullName>
        <shortName evidence="7">UTase/UR</shortName>
    </recommendedName>
    <alternativeName>
        <fullName evidence="7">Bifunctional [protein-PII] modification enzyme</fullName>
    </alternativeName>
    <alternativeName>
        <fullName evidence="7">Bifunctional nitrogen sensor protein</fullName>
    </alternativeName>
    <domain>
        <recommendedName>
            <fullName evidence="7">[Protein-PII] uridylyltransferase</fullName>
            <shortName evidence="7">PII uridylyltransferase</shortName>
            <shortName evidence="7">UTase</shortName>
            <ecNumber evidence="7">2.7.7.59</ecNumber>
        </recommendedName>
    </domain>
    <domain>
        <recommendedName>
            <fullName evidence="7">[Protein-PII]-UMP uridylyl-removing enzyme</fullName>
            <shortName evidence="7">UR</shortName>
            <ecNumber evidence="7">3.1.4.-</ecNumber>
        </recommendedName>
    </domain>
</protein>
<evidence type="ECO:0000313" key="10">
    <source>
        <dbReference type="EMBL" id="SQH24949.1"/>
    </source>
</evidence>
<keyword evidence="2 7" id="KW-0548">Nucleotidyltransferase</keyword>
<dbReference type="PANTHER" id="PTHR47320:SF1">
    <property type="entry name" value="BIFUNCTIONAL URIDYLYLTRANSFERASE_URIDYLYL-REMOVING ENZYME"/>
    <property type="match status" value="1"/>
</dbReference>
<dbReference type="InterPro" id="IPR043519">
    <property type="entry name" value="NT_sf"/>
</dbReference>
<dbReference type="SMART" id="SM00471">
    <property type="entry name" value="HDc"/>
    <property type="match status" value="1"/>
</dbReference>
<evidence type="ECO:0000256" key="4">
    <source>
        <dbReference type="ARBA" id="ARBA00022801"/>
    </source>
</evidence>
<dbReference type="GO" id="GO:0006808">
    <property type="term" value="P:regulation of nitrogen utilization"/>
    <property type="evidence" value="ECO:0007669"/>
    <property type="project" value="UniProtKB-UniRule"/>
</dbReference>